<dbReference type="EMBL" id="JARMDB010000042">
    <property type="protein sequence ID" value="MED1569534.1"/>
    <property type="molecule type" value="Genomic_DNA"/>
</dbReference>
<evidence type="ECO:0000313" key="1">
    <source>
        <dbReference type="EMBL" id="MED1569534.1"/>
    </source>
</evidence>
<dbReference type="Proteomes" id="UP001309448">
    <property type="component" value="Unassembled WGS sequence"/>
</dbReference>
<evidence type="ECO:0000313" key="2">
    <source>
        <dbReference type="Proteomes" id="UP001309448"/>
    </source>
</evidence>
<reference evidence="1 2" key="1">
    <citation type="submission" date="2023-03" db="EMBL/GenBank/DDBJ databases">
        <title>Bacillus Genome Sequencing.</title>
        <authorList>
            <person name="Dunlap C."/>
        </authorList>
    </citation>
    <scope>NUCLEOTIDE SEQUENCE [LARGE SCALE GENOMIC DNA]</scope>
    <source>
        <strain evidence="1 2">B-615</strain>
    </source>
</reference>
<proteinExistence type="predicted"/>
<keyword evidence="2" id="KW-1185">Reference proteome</keyword>
<protein>
    <submittedName>
        <fullName evidence="1">Uncharacterized protein</fullName>
    </submittedName>
</protein>
<comment type="caution">
    <text evidence="1">The sequence shown here is derived from an EMBL/GenBank/DDBJ whole genome shotgun (WGS) entry which is preliminary data.</text>
</comment>
<gene>
    <name evidence="1" type="ORF">P4U88_27725</name>
</gene>
<dbReference type="RefSeq" id="WP_327922046.1">
    <property type="nucleotide sequence ID" value="NZ_JARMDB010000042.1"/>
</dbReference>
<accession>A0ABU6N5W8</accession>
<sequence length="363" mass="43225">MSSNDKDFDYKIRFQRILWKMGFWTRSEIPVLAYSTNTYVDNLKKHDLTDLDVYGELLNTDFSINKYIADCKSGRQVKSTERVFWLKGVMEFTKADKGFLIKKNVTDHIRLILDSMNIYAIDNNNLLELEKLYNTSSINELFSKEYYIEREKIIGSLSEEYKKIYQYLSQRYWYNSNHVNLNVILTMLNKNEFHKCFERNNKSHLFLLLENIIFLTRVIFECCNYVLHRNIADIPQAVLEYIHGGVTGYNQKKNILREIKSMVNTYLPNETINVEENDIKPLYYQPLLELILTIITEPLLAKDIIRYLEIFQHEVILEKKYDFNQYFANSYSNITLKLAKDIIRFYSSFTKVNSDIFESILKI</sequence>
<name>A0ABU6N5W8_9BACI</name>
<organism evidence="1 2">
    <name type="scientific">Bacillus paramycoides</name>
    <dbReference type="NCBI Taxonomy" id="2026194"/>
    <lineage>
        <taxon>Bacteria</taxon>
        <taxon>Bacillati</taxon>
        <taxon>Bacillota</taxon>
        <taxon>Bacilli</taxon>
        <taxon>Bacillales</taxon>
        <taxon>Bacillaceae</taxon>
        <taxon>Bacillus</taxon>
        <taxon>Bacillus cereus group</taxon>
    </lineage>
</organism>